<dbReference type="EMBL" id="JAWWMZ010000017">
    <property type="protein sequence ID" value="MDX4957379.1"/>
    <property type="molecule type" value="Genomic_DNA"/>
</dbReference>
<evidence type="ECO:0000313" key="2">
    <source>
        <dbReference type="EMBL" id="MDX4957379.1"/>
    </source>
</evidence>
<evidence type="ECO:0000313" key="1">
    <source>
        <dbReference type="EMBL" id="MDX4954692.1"/>
    </source>
</evidence>
<gene>
    <name evidence="1" type="ORF">SGN30_14840</name>
    <name evidence="2" type="ORF">SGN30_28505</name>
</gene>
<dbReference type="RefSeq" id="WP_319073941.1">
    <property type="nucleotide sequence ID" value="NZ_JAWWMZ010000004.1"/>
</dbReference>
<dbReference type="AlphaFoldDB" id="A0AAJ2R3C1"/>
<proteinExistence type="predicted"/>
<protein>
    <submittedName>
        <fullName evidence="2">Uncharacterized protein</fullName>
    </submittedName>
</protein>
<comment type="caution">
    <text evidence="2">The sequence shown here is derived from an EMBL/GenBank/DDBJ whole genome shotgun (WGS) entry which is preliminary data.</text>
</comment>
<dbReference type="EMBL" id="JAWWMZ010000004">
    <property type="protein sequence ID" value="MDX4954692.1"/>
    <property type="molecule type" value="Genomic_DNA"/>
</dbReference>
<reference evidence="2" key="1">
    <citation type="submission" date="2023-11" db="EMBL/GenBank/DDBJ databases">
        <title>Identification and selenium tolerance of Delftia acidovorans R3-25.</title>
        <authorList>
            <person name="Zhang S."/>
            <person name="Liu Y."/>
            <person name="Guo Y."/>
        </authorList>
    </citation>
    <scope>NUCLEOTIDE SEQUENCE</scope>
    <source>
        <strain evidence="2">R3-25</strain>
    </source>
</reference>
<dbReference type="Proteomes" id="UP001287445">
    <property type="component" value="Unassembled WGS sequence"/>
</dbReference>
<sequence length="128" mass="14391">MNACSLFVQLVQRLHNYEVASVLWVLLKEEADVKEYGMTAGKMADEHLCQTVSESTVRRAIDRLAGAGFISVRVHKNTKTLVSVNRDAVLELLRKRLPERLPAVSKKEFDFLDAWNSDLGSQMAEVDA</sequence>
<accession>A0AAJ2R3C1</accession>
<name>A0AAJ2R3C1_DELAC</name>
<organism evidence="2 3">
    <name type="scientific">Delftia acidovorans</name>
    <name type="common">Pseudomonas acidovorans</name>
    <name type="synonym">Comamonas acidovorans</name>
    <dbReference type="NCBI Taxonomy" id="80866"/>
    <lineage>
        <taxon>Bacteria</taxon>
        <taxon>Pseudomonadati</taxon>
        <taxon>Pseudomonadota</taxon>
        <taxon>Betaproteobacteria</taxon>
        <taxon>Burkholderiales</taxon>
        <taxon>Comamonadaceae</taxon>
        <taxon>Delftia</taxon>
    </lineage>
</organism>
<evidence type="ECO:0000313" key="3">
    <source>
        <dbReference type="Proteomes" id="UP001287445"/>
    </source>
</evidence>